<keyword evidence="2" id="KW-1185">Reference proteome</keyword>
<organism evidence="1 2">
    <name type="scientific">Microbacterium rhizomatis</name>
    <dbReference type="NCBI Taxonomy" id="1631477"/>
    <lineage>
        <taxon>Bacteria</taxon>
        <taxon>Bacillati</taxon>
        <taxon>Actinomycetota</taxon>
        <taxon>Actinomycetes</taxon>
        <taxon>Micrococcales</taxon>
        <taxon>Microbacteriaceae</taxon>
        <taxon>Microbacterium</taxon>
    </lineage>
</organism>
<dbReference type="OrthoDB" id="9991975at2"/>
<dbReference type="RefSeq" id="WP_150450079.1">
    <property type="nucleotide sequence ID" value="NZ_VYSA01000004.1"/>
</dbReference>
<comment type="caution">
    <text evidence="1">The sequence shown here is derived from an EMBL/GenBank/DDBJ whole genome shotgun (WGS) entry which is preliminary data.</text>
</comment>
<dbReference type="Proteomes" id="UP000325827">
    <property type="component" value="Unassembled WGS sequence"/>
</dbReference>
<evidence type="ECO:0000313" key="1">
    <source>
        <dbReference type="EMBL" id="KAA9105937.1"/>
    </source>
</evidence>
<evidence type="ECO:0000313" key="2">
    <source>
        <dbReference type="Proteomes" id="UP000325827"/>
    </source>
</evidence>
<name>A0A5J5J1G0_9MICO</name>
<sequence length="114" mass="12903">MDAAGVSWEVCDVRSIETTTVAREIRGRLRPIDAVTGERLTSVRIGRAQREMVYVDLTVYPDGEISAYAAARTYSIPLTERQRQLILEDHASLISTYSRERPAATRPVHFHDRS</sequence>
<dbReference type="AlphaFoldDB" id="A0A5J5J1G0"/>
<gene>
    <name evidence="1" type="ORF">F6B43_16370</name>
</gene>
<protein>
    <submittedName>
        <fullName evidence="1">Uncharacterized protein</fullName>
    </submittedName>
</protein>
<reference evidence="2" key="1">
    <citation type="submission" date="2019-09" db="EMBL/GenBank/DDBJ databases">
        <title>Mumia zhuanghuii sp. nov. isolated from the intestinal contents of plateau pika (Ochotona curzoniae) in the Qinghai-Tibet plateau of China.</title>
        <authorList>
            <person name="Tian Z."/>
        </authorList>
    </citation>
    <scope>NUCLEOTIDE SEQUENCE [LARGE SCALE GENOMIC DNA]</scope>
    <source>
        <strain evidence="2">JCM 30598</strain>
    </source>
</reference>
<dbReference type="EMBL" id="VYSA01000004">
    <property type="protein sequence ID" value="KAA9105937.1"/>
    <property type="molecule type" value="Genomic_DNA"/>
</dbReference>
<proteinExistence type="predicted"/>
<accession>A0A5J5J1G0</accession>